<dbReference type="EC" id="3.1.26.4" evidence="11"/>
<evidence type="ECO:0000256" key="11">
    <source>
        <dbReference type="RuleBase" id="RU003515"/>
    </source>
</evidence>
<comment type="subcellular location">
    <subcellularLocation>
        <location evidence="4">Cytoplasm</location>
    </subcellularLocation>
</comment>
<accession>A0A7C4DA23</accession>
<dbReference type="GO" id="GO:0032299">
    <property type="term" value="C:ribonuclease H2 complex"/>
    <property type="evidence" value="ECO:0007669"/>
    <property type="project" value="TreeGrafter"/>
</dbReference>
<keyword evidence="5" id="KW-0963">Cytoplasm</keyword>
<organism evidence="13">
    <name type="scientific">Staphylothermus marinus</name>
    <dbReference type="NCBI Taxonomy" id="2280"/>
    <lineage>
        <taxon>Archaea</taxon>
        <taxon>Thermoproteota</taxon>
        <taxon>Thermoprotei</taxon>
        <taxon>Desulfurococcales</taxon>
        <taxon>Desulfurococcaceae</taxon>
        <taxon>Staphylothermus</taxon>
    </lineage>
</organism>
<proteinExistence type="inferred from homology"/>
<dbReference type="InterPro" id="IPR001352">
    <property type="entry name" value="RNase_HII/HIII"/>
</dbReference>
<feature type="binding site" evidence="10">
    <location>
        <position position="118"/>
    </location>
    <ligand>
        <name>a divalent metal cation</name>
        <dbReference type="ChEBI" id="CHEBI:60240"/>
    </ligand>
</feature>
<dbReference type="SUPFAM" id="SSF53098">
    <property type="entry name" value="Ribonuclease H-like"/>
    <property type="match status" value="1"/>
</dbReference>
<dbReference type="EMBL" id="DTBJ01000011">
    <property type="protein sequence ID" value="HGM58117.1"/>
    <property type="molecule type" value="Genomic_DNA"/>
</dbReference>
<dbReference type="GO" id="GO:0006298">
    <property type="term" value="P:mismatch repair"/>
    <property type="evidence" value="ECO:0007669"/>
    <property type="project" value="TreeGrafter"/>
</dbReference>
<evidence type="ECO:0000256" key="10">
    <source>
        <dbReference type="PROSITE-ProRule" id="PRU01319"/>
    </source>
</evidence>
<keyword evidence="8 10" id="KW-0255">Endonuclease</keyword>
<dbReference type="GO" id="GO:0043137">
    <property type="term" value="P:DNA replication, removal of RNA primer"/>
    <property type="evidence" value="ECO:0007669"/>
    <property type="project" value="TreeGrafter"/>
</dbReference>
<dbReference type="InterPro" id="IPR024567">
    <property type="entry name" value="RNase_HII/HIII_dom"/>
</dbReference>
<dbReference type="PANTHER" id="PTHR10954:SF23">
    <property type="entry name" value="RIBONUCLEASE"/>
    <property type="match status" value="1"/>
</dbReference>
<sequence length="237" mass="27191">MNTVESTLHIGVDEAGRGPVLGDLVVGLVVLNNQQYVYLKNLGIRDSKELTPIQREYFVNSIYENSIIVHTTYLPPLVIDLNRLNRLLAKTFVSSINIALTILRKFFDENTIVKIYTDEVTGYSDSIKAMINRKIFGNIDIVVEPKADKKYTVVSAASIVAKYYRDRNLYLSKKIYGNFGSGYPSDQRTRLWIVENYNIYRDPPVIIRRSWSTLSVLAPKWYSSVKHGKSILNYLER</sequence>
<protein>
    <recommendedName>
        <fullName evidence="11">Ribonuclease</fullName>
        <ecNumber evidence="11">3.1.26.4</ecNumber>
    </recommendedName>
</protein>
<comment type="catalytic activity">
    <reaction evidence="1 10 11">
        <text>Endonucleolytic cleavage to 5'-phosphomonoester.</text>
        <dbReference type="EC" id="3.1.26.4"/>
    </reaction>
</comment>
<evidence type="ECO:0000256" key="9">
    <source>
        <dbReference type="ARBA" id="ARBA00022801"/>
    </source>
</evidence>
<evidence type="ECO:0000313" key="13">
    <source>
        <dbReference type="EMBL" id="HGM58117.1"/>
    </source>
</evidence>
<evidence type="ECO:0000256" key="3">
    <source>
        <dbReference type="ARBA" id="ARBA00004065"/>
    </source>
</evidence>
<evidence type="ECO:0000256" key="6">
    <source>
        <dbReference type="ARBA" id="ARBA00022722"/>
    </source>
</evidence>
<dbReference type="PROSITE" id="PS51975">
    <property type="entry name" value="RNASE_H_2"/>
    <property type="match status" value="1"/>
</dbReference>
<evidence type="ECO:0000256" key="4">
    <source>
        <dbReference type="ARBA" id="ARBA00004496"/>
    </source>
</evidence>
<dbReference type="Pfam" id="PF01351">
    <property type="entry name" value="RNase_HII"/>
    <property type="match status" value="1"/>
</dbReference>
<comment type="similarity">
    <text evidence="11">Belongs to the RNase HII family.</text>
</comment>
<dbReference type="AlphaFoldDB" id="A0A7C4DA23"/>
<comment type="cofactor">
    <cofactor evidence="10">
        <name>Mn(2+)</name>
        <dbReference type="ChEBI" id="CHEBI:29035"/>
    </cofactor>
    <cofactor evidence="10">
        <name>Mg(2+)</name>
        <dbReference type="ChEBI" id="CHEBI:18420"/>
    </cofactor>
    <text evidence="10">Manganese or magnesium. Binds 1 divalent metal ion per monomer in the absence of substrate. May bind a second metal ion after substrate binding.</text>
</comment>
<keyword evidence="9 10" id="KW-0378">Hydrolase</keyword>
<evidence type="ECO:0000256" key="8">
    <source>
        <dbReference type="ARBA" id="ARBA00022759"/>
    </source>
</evidence>
<comment type="function">
    <text evidence="3 11">Endonuclease that specifically degrades the RNA of RNA-DNA hybrids.</text>
</comment>
<evidence type="ECO:0000259" key="12">
    <source>
        <dbReference type="PROSITE" id="PS51975"/>
    </source>
</evidence>
<evidence type="ECO:0000256" key="2">
    <source>
        <dbReference type="ARBA" id="ARBA00001946"/>
    </source>
</evidence>
<comment type="cofactor">
    <cofactor evidence="2">
        <name>Mg(2+)</name>
        <dbReference type="ChEBI" id="CHEBI:18420"/>
    </cofactor>
</comment>
<dbReference type="GO" id="GO:0003723">
    <property type="term" value="F:RNA binding"/>
    <property type="evidence" value="ECO:0007669"/>
    <property type="project" value="UniProtKB-UniRule"/>
</dbReference>
<dbReference type="Gene3D" id="1.10.10.460">
    <property type="entry name" value="Ribonuclease hii. Domain 2"/>
    <property type="match status" value="1"/>
</dbReference>
<dbReference type="InterPro" id="IPR036397">
    <property type="entry name" value="RNaseH_sf"/>
</dbReference>
<feature type="domain" description="RNase H type-2" evidence="12">
    <location>
        <begin position="7"/>
        <end position="223"/>
    </location>
</feature>
<dbReference type="InterPro" id="IPR023160">
    <property type="entry name" value="RNase_HII_hlx-loop-hlx_cap_dom"/>
</dbReference>
<dbReference type="PANTHER" id="PTHR10954">
    <property type="entry name" value="RIBONUCLEASE H2 SUBUNIT A"/>
    <property type="match status" value="1"/>
</dbReference>
<gene>
    <name evidence="13" type="primary">rnhB</name>
    <name evidence="13" type="ORF">ENU14_00785</name>
</gene>
<feature type="binding site" evidence="10">
    <location>
        <position position="14"/>
    </location>
    <ligand>
        <name>a divalent metal cation</name>
        <dbReference type="ChEBI" id="CHEBI:60240"/>
    </ligand>
</feature>
<feature type="binding site" evidence="10">
    <location>
        <position position="13"/>
    </location>
    <ligand>
        <name>a divalent metal cation</name>
        <dbReference type="ChEBI" id="CHEBI:60240"/>
    </ligand>
</feature>
<keyword evidence="6 10" id="KW-0540">Nuclease</keyword>
<dbReference type="InterPro" id="IPR004649">
    <property type="entry name" value="RNase_H2_suA"/>
</dbReference>
<dbReference type="GO" id="GO:0004523">
    <property type="term" value="F:RNA-DNA hybrid ribonuclease activity"/>
    <property type="evidence" value="ECO:0007669"/>
    <property type="project" value="UniProtKB-UniRule"/>
</dbReference>
<dbReference type="NCBIfam" id="TIGR00729">
    <property type="entry name" value="ribonuclease HII"/>
    <property type="match status" value="1"/>
</dbReference>
<dbReference type="GO" id="GO:0005737">
    <property type="term" value="C:cytoplasm"/>
    <property type="evidence" value="ECO:0007669"/>
    <property type="project" value="UniProtKB-SubCell"/>
</dbReference>
<reference evidence="13" key="1">
    <citation type="journal article" date="2020" name="mSystems">
        <title>Genome- and Community-Level Interaction Insights into Carbon Utilization and Element Cycling Functions of Hydrothermarchaeota in Hydrothermal Sediment.</title>
        <authorList>
            <person name="Zhou Z."/>
            <person name="Liu Y."/>
            <person name="Xu W."/>
            <person name="Pan J."/>
            <person name="Luo Z.H."/>
            <person name="Li M."/>
        </authorList>
    </citation>
    <scope>NUCLEOTIDE SEQUENCE [LARGE SCALE GENOMIC DNA]</scope>
    <source>
        <strain evidence="13">SpSt-642</strain>
    </source>
</reference>
<evidence type="ECO:0000256" key="7">
    <source>
        <dbReference type="ARBA" id="ARBA00022723"/>
    </source>
</evidence>
<name>A0A7C4DA23_STAMA</name>
<evidence type="ECO:0000256" key="5">
    <source>
        <dbReference type="ARBA" id="ARBA00022490"/>
    </source>
</evidence>
<dbReference type="InterPro" id="IPR012337">
    <property type="entry name" value="RNaseH-like_sf"/>
</dbReference>
<evidence type="ECO:0000256" key="1">
    <source>
        <dbReference type="ARBA" id="ARBA00000077"/>
    </source>
</evidence>
<dbReference type="CDD" id="cd07180">
    <property type="entry name" value="RNase_HII_archaea_like"/>
    <property type="match status" value="1"/>
</dbReference>
<dbReference type="Gene3D" id="3.30.420.10">
    <property type="entry name" value="Ribonuclease H-like superfamily/Ribonuclease H"/>
    <property type="match status" value="1"/>
</dbReference>
<keyword evidence="7 10" id="KW-0479">Metal-binding</keyword>
<comment type="caution">
    <text evidence="13">The sequence shown here is derived from an EMBL/GenBank/DDBJ whole genome shotgun (WGS) entry which is preliminary data.</text>
</comment>
<dbReference type="GO" id="GO:0046872">
    <property type="term" value="F:metal ion binding"/>
    <property type="evidence" value="ECO:0007669"/>
    <property type="project" value="UniProtKB-KW"/>
</dbReference>